<keyword evidence="4" id="KW-1185">Reference proteome</keyword>
<proteinExistence type="predicted"/>
<dbReference type="InterPro" id="IPR012337">
    <property type="entry name" value="RNaseH-like_sf"/>
</dbReference>
<keyword evidence="1" id="KW-0812">Transmembrane</keyword>
<sequence length="199" mass="22580">MGGDSLVSHSWQVLNVEIAEPLHKAFHGYQLIFVVSNCLSFALFFLMCKSTAAAIVKYFEDSLCWQHGVPDVLITENGVQFLSKEYTYSGKCYCTSYYLSQANSTEKINRVLKTVRVSYTLSKLLSQHSVLAKVGWPVQSAKHEVIYLTHYFINFGREMILKKNAQKSRPRTDKPMQVETADTENFGPKPCIGFIGMCR</sequence>
<gene>
    <name evidence="2" type="ORF">QE152_g29667</name>
    <name evidence="3" type="ORF">QE152_g29668</name>
</gene>
<dbReference type="Gene3D" id="3.30.420.10">
    <property type="entry name" value="Ribonuclease H-like superfamily/Ribonuclease H"/>
    <property type="match status" value="1"/>
</dbReference>
<dbReference type="SUPFAM" id="SSF53098">
    <property type="entry name" value="Ribonuclease H-like"/>
    <property type="match status" value="1"/>
</dbReference>
<accession>A0AAW1JH85</accession>
<dbReference type="InterPro" id="IPR036397">
    <property type="entry name" value="RNaseH_sf"/>
</dbReference>
<dbReference type="Proteomes" id="UP001458880">
    <property type="component" value="Unassembled WGS sequence"/>
</dbReference>
<reference evidence="3 4" key="2">
    <citation type="journal article" date="2024" name="BMC Genomics">
        <title>De novo assembly and annotation of Popillia japonica's genome with initial clues to its potential as an invasive pest.</title>
        <authorList>
            <person name="Cucini C."/>
            <person name="Boschi S."/>
            <person name="Funari R."/>
            <person name="Cardaioli E."/>
            <person name="Iannotti N."/>
            <person name="Marturano G."/>
            <person name="Paoli F."/>
            <person name="Bruttini M."/>
            <person name="Carapelli A."/>
            <person name="Frati F."/>
            <person name="Nardi F."/>
        </authorList>
    </citation>
    <scope>NUCLEOTIDE SEQUENCE [LARGE SCALE GENOMIC DNA]</scope>
    <source>
        <strain evidence="3">DMR45628</strain>
    </source>
</reference>
<comment type="caution">
    <text evidence="3">The sequence shown here is derived from an EMBL/GenBank/DDBJ whole genome shotgun (WGS) entry which is preliminary data.</text>
</comment>
<dbReference type="AlphaFoldDB" id="A0AAW1JH85"/>
<keyword evidence="1" id="KW-1133">Transmembrane helix</keyword>
<evidence type="ECO:0000313" key="3">
    <source>
        <dbReference type="EMBL" id="KAK9702877.1"/>
    </source>
</evidence>
<name>A0AAW1JH85_POPJA</name>
<evidence type="ECO:0000313" key="2">
    <source>
        <dbReference type="EMBL" id="KAK9702874.1"/>
    </source>
</evidence>
<protein>
    <recommendedName>
        <fullName evidence="5">Integrase catalytic domain-containing protein</fullName>
    </recommendedName>
</protein>
<dbReference type="GO" id="GO:0003676">
    <property type="term" value="F:nucleic acid binding"/>
    <property type="evidence" value="ECO:0007669"/>
    <property type="project" value="InterPro"/>
</dbReference>
<evidence type="ECO:0008006" key="5">
    <source>
        <dbReference type="Google" id="ProtNLM"/>
    </source>
</evidence>
<evidence type="ECO:0000256" key="1">
    <source>
        <dbReference type="SAM" id="Phobius"/>
    </source>
</evidence>
<keyword evidence="1" id="KW-0472">Membrane</keyword>
<feature type="transmembrane region" description="Helical" evidence="1">
    <location>
        <begin position="29"/>
        <end position="48"/>
    </location>
</feature>
<organism evidence="3 4">
    <name type="scientific">Popillia japonica</name>
    <name type="common">Japanese beetle</name>
    <dbReference type="NCBI Taxonomy" id="7064"/>
    <lineage>
        <taxon>Eukaryota</taxon>
        <taxon>Metazoa</taxon>
        <taxon>Ecdysozoa</taxon>
        <taxon>Arthropoda</taxon>
        <taxon>Hexapoda</taxon>
        <taxon>Insecta</taxon>
        <taxon>Pterygota</taxon>
        <taxon>Neoptera</taxon>
        <taxon>Endopterygota</taxon>
        <taxon>Coleoptera</taxon>
        <taxon>Polyphaga</taxon>
        <taxon>Scarabaeiformia</taxon>
        <taxon>Scarabaeidae</taxon>
        <taxon>Rutelinae</taxon>
        <taxon>Popillia</taxon>
    </lineage>
</organism>
<dbReference type="EMBL" id="JASPKY010000381">
    <property type="protein sequence ID" value="KAK9702877.1"/>
    <property type="molecule type" value="Genomic_DNA"/>
</dbReference>
<reference evidence="3" key="1">
    <citation type="submission" date="2023-05" db="EMBL/GenBank/DDBJ databases">
        <authorList>
            <person name="Nardi F."/>
            <person name="Carapelli A."/>
            <person name="Cucini C."/>
        </authorList>
    </citation>
    <scope>NUCLEOTIDE SEQUENCE</scope>
    <source>
        <strain evidence="3">DMR45628</strain>
        <tissue evidence="3">Testes</tissue>
    </source>
</reference>
<dbReference type="EMBL" id="JASPKY010000381">
    <property type="protein sequence ID" value="KAK9702874.1"/>
    <property type="molecule type" value="Genomic_DNA"/>
</dbReference>
<evidence type="ECO:0000313" key="4">
    <source>
        <dbReference type="Proteomes" id="UP001458880"/>
    </source>
</evidence>